<proteinExistence type="inferred from homology"/>
<dbReference type="EMBL" id="CP111014">
    <property type="protein sequence ID" value="WAQ99911.1"/>
    <property type="molecule type" value="Genomic_DNA"/>
</dbReference>
<evidence type="ECO:0000313" key="14">
    <source>
        <dbReference type="EMBL" id="WAQ99911.1"/>
    </source>
</evidence>
<feature type="compositionally biased region" description="Polar residues" evidence="12">
    <location>
        <begin position="61"/>
        <end position="73"/>
    </location>
</feature>
<feature type="domain" description="IBB" evidence="13">
    <location>
        <begin position="62"/>
        <end position="124"/>
    </location>
</feature>
<evidence type="ECO:0000313" key="15">
    <source>
        <dbReference type="Proteomes" id="UP001164746"/>
    </source>
</evidence>
<evidence type="ECO:0000256" key="5">
    <source>
        <dbReference type="ARBA" id="ARBA00016034"/>
    </source>
</evidence>
<dbReference type="Pfam" id="PF21974">
    <property type="entry name" value="SPN1_m3Gcap_bd"/>
    <property type="match status" value="1"/>
</dbReference>
<name>A0ABY7DSS6_MYAAR</name>
<keyword evidence="7" id="KW-0963">Cytoplasm</keyword>
<dbReference type="SUPFAM" id="SSF56091">
    <property type="entry name" value="DNA ligase/mRNA capping enzyme, catalytic domain"/>
    <property type="match status" value="1"/>
</dbReference>
<keyword evidence="6 11" id="KW-0813">Transport</keyword>
<evidence type="ECO:0000256" key="7">
    <source>
        <dbReference type="ARBA" id="ARBA00022490"/>
    </source>
</evidence>
<dbReference type="Gene3D" id="3.30.470.30">
    <property type="entry name" value="DNA ligase/mRNA capping enzyme"/>
    <property type="match status" value="1"/>
</dbReference>
<dbReference type="PROSITE" id="PS51214">
    <property type="entry name" value="IBB"/>
    <property type="match status" value="1"/>
</dbReference>
<comment type="subcellular location">
    <subcellularLocation>
        <location evidence="3">Cytoplasm</location>
    </subcellularLocation>
    <subcellularLocation>
        <location evidence="2">Nucleus</location>
    </subcellularLocation>
</comment>
<dbReference type="Proteomes" id="UP001164746">
    <property type="component" value="Chromosome 3"/>
</dbReference>
<evidence type="ECO:0000256" key="12">
    <source>
        <dbReference type="SAM" id="MobiDB-lite"/>
    </source>
</evidence>
<dbReference type="InterPro" id="IPR047857">
    <property type="entry name" value="Snurportin1_C"/>
</dbReference>
<feature type="compositionally biased region" description="Basic and acidic residues" evidence="12">
    <location>
        <begin position="75"/>
        <end position="84"/>
    </location>
</feature>
<evidence type="ECO:0000256" key="6">
    <source>
        <dbReference type="ARBA" id="ARBA00022448"/>
    </source>
</evidence>
<dbReference type="PANTHER" id="PTHR13403">
    <property type="entry name" value="SNURPORTIN1 RNUT1 PROTEIN RNA, U TRANSPORTER 1"/>
    <property type="match status" value="1"/>
</dbReference>
<evidence type="ECO:0000256" key="11">
    <source>
        <dbReference type="PROSITE-ProRule" id="PRU00561"/>
    </source>
</evidence>
<evidence type="ECO:0000256" key="1">
    <source>
        <dbReference type="ARBA" id="ARBA00003975"/>
    </source>
</evidence>
<comment type="function">
    <text evidence="1">Functions as an U snRNP-specific nuclear import adapter. Involved in the trimethylguanosine (m3G)-cap-dependent nuclear import of U snRNPs. Binds specifically to the terminal m3G-cap U snRNAs.</text>
</comment>
<evidence type="ECO:0000256" key="2">
    <source>
        <dbReference type="ARBA" id="ARBA00004123"/>
    </source>
</evidence>
<evidence type="ECO:0000256" key="4">
    <source>
        <dbReference type="ARBA" id="ARBA00007540"/>
    </source>
</evidence>
<organism evidence="14 15">
    <name type="scientific">Mya arenaria</name>
    <name type="common">Soft-shell clam</name>
    <dbReference type="NCBI Taxonomy" id="6604"/>
    <lineage>
        <taxon>Eukaryota</taxon>
        <taxon>Metazoa</taxon>
        <taxon>Spiralia</taxon>
        <taxon>Lophotrochozoa</taxon>
        <taxon>Mollusca</taxon>
        <taxon>Bivalvia</taxon>
        <taxon>Autobranchia</taxon>
        <taxon>Heteroconchia</taxon>
        <taxon>Euheterodonta</taxon>
        <taxon>Imparidentia</taxon>
        <taxon>Neoheterodontei</taxon>
        <taxon>Myida</taxon>
        <taxon>Myoidea</taxon>
        <taxon>Myidae</taxon>
        <taxon>Mya</taxon>
    </lineage>
</organism>
<reference evidence="14" key="1">
    <citation type="submission" date="2022-11" db="EMBL/GenBank/DDBJ databases">
        <title>Centuries of genome instability and evolution in soft-shell clam transmissible cancer (bioRxiv).</title>
        <authorList>
            <person name="Hart S.F.M."/>
            <person name="Yonemitsu M.A."/>
            <person name="Giersch R.M."/>
            <person name="Beal B.F."/>
            <person name="Arriagada G."/>
            <person name="Davis B.W."/>
            <person name="Ostrander E.A."/>
            <person name="Goff S.P."/>
            <person name="Metzger M.J."/>
        </authorList>
    </citation>
    <scope>NUCLEOTIDE SEQUENCE</scope>
    <source>
        <strain evidence="14">MELC-2E11</strain>
        <tissue evidence="14">Siphon/mantle</tissue>
    </source>
</reference>
<evidence type="ECO:0000256" key="8">
    <source>
        <dbReference type="ARBA" id="ARBA00022884"/>
    </source>
</evidence>
<feature type="region of interest" description="Disordered" evidence="12">
    <location>
        <begin position="359"/>
        <end position="394"/>
    </location>
</feature>
<gene>
    <name evidence="14" type="ORF">MAR_024284</name>
</gene>
<keyword evidence="8" id="KW-0694">RNA-binding</keyword>
<comment type="similarity">
    <text evidence="4">Belongs to the snurportin family.</text>
</comment>
<evidence type="ECO:0000256" key="9">
    <source>
        <dbReference type="ARBA" id="ARBA00023242"/>
    </source>
</evidence>
<dbReference type="InterPro" id="IPR002652">
    <property type="entry name" value="Importin-a_IBB"/>
</dbReference>
<keyword evidence="15" id="KW-1185">Reference proteome</keyword>
<evidence type="ECO:0000256" key="3">
    <source>
        <dbReference type="ARBA" id="ARBA00004496"/>
    </source>
</evidence>
<evidence type="ECO:0000256" key="10">
    <source>
        <dbReference type="ARBA" id="ARBA00031454"/>
    </source>
</evidence>
<sequence>MLTVDSRVMFSPQSACPLTNEDQIRTLPNEKFGREKLKSKDIFRFSPRNKDMDELAESLATSFSVSSDPNSTDAPHPRFSEYKKKTSNSDQEARRKNILEQQKERRFDYAYHARRLLEDDWQDSDDLEDDEGDAMELMLSEWLVEVPQNFEKEWMMGTTTAYGRNGYRVNSFPSHLPGGNRRQKDNYKDNAILDCIYHEVEKTFYVLDIMNWKNHPVYDSDTDFRFFWMMSKLQEVPELGEISKLNPYKFIPLQYHDCQKETLTKVFESATQQFDGCLFYHRQAHYTFGRSPLVVWLKPYMVSEMLGLEVPPAMMEQKPANYTTYQQHLTQVKETRERQEKEKTDRLVEKKARRMADRAHKFKMDVSGGGDGQQVQAQGENMDHTNMKTAGDTG</sequence>
<feature type="region of interest" description="Disordered" evidence="12">
    <location>
        <begin position="61"/>
        <end position="95"/>
    </location>
</feature>
<dbReference type="Pfam" id="PF11538">
    <property type="entry name" value="Snurportin1"/>
    <property type="match status" value="1"/>
</dbReference>
<dbReference type="PANTHER" id="PTHR13403:SF6">
    <property type="entry name" value="SNURPORTIN-1"/>
    <property type="match status" value="1"/>
</dbReference>
<accession>A0ABY7DSS6</accession>
<dbReference type="CDD" id="cd09232">
    <property type="entry name" value="Snurportin-1_C"/>
    <property type="match status" value="1"/>
</dbReference>
<protein>
    <recommendedName>
        <fullName evidence="5">Snurportin-1</fullName>
    </recommendedName>
    <alternativeName>
        <fullName evidence="10">RNA U transporter 1</fullName>
    </alternativeName>
</protein>
<evidence type="ECO:0000259" key="13">
    <source>
        <dbReference type="PROSITE" id="PS51214"/>
    </source>
</evidence>
<dbReference type="InterPro" id="IPR024721">
    <property type="entry name" value="Snurportin-1_N"/>
</dbReference>
<keyword evidence="9" id="KW-0539">Nucleus</keyword>
<dbReference type="InterPro" id="IPR017336">
    <property type="entry name" value="Snurportin-1"/>
</dbReference>